<reference evidence="1" key="1">
    <citation type="journal article" date="2014" name="Front. Microbiol.">
        <title>High frequency of phylogenetically diverse reductive dehalogenase-homologous genes in deep subseafloor sedimentary metagenomes.</title>
        <authorList>
            <person name="Kawai M."/>
            <person name="Futagami T."/>
            <person name="Toyoda A."/>
            <person name="Takaki Y."/>
            <person name="Nishi S."/>
            <person name="Hori S."/>
            <person name="Arai W."/>
            <person name="Tsubouchi T."/>
            <person name="Morono Y."/>
            <person name="Uchiyama I."/>
            <person name="Ito T."/>
            <person name="Fujiyama A."/>
            <person name="Inagaki F."/>
            <person name="Takami H."/>
        </authorList>
    </citation>
    <scope>NUCLEOTIDE SEQUENCE</scope>
    <source>
        <strain evidence="1">Expedition CK06-06</strain>
    </source>
</reference>
<gene>
    <name evidence="1" type="ORF">S06H3_48510</name>
</gene>
<accession>X1NF49</accession>
<sequence>MNNFCLNTGDLLVNVNRGDDSVSVLKRWALGNPYEHVFMYIGKVIKLDEGLWPEIPEETDQVRIGIVGEIFTILEPAVNKDLIRKLQKMGALVHNSLPLSYFV</sequence>
<proteinExistence type="predicted"/>
<feature type="non-terminal residue" evidence="1">
    <location>
        <position position="103"/>
    </location>
</feature>
<name>X1NF49_9ZZZZ</name>
<evidence type="ECO:0000313" key="1">
    <source>
        <dbReference type="EMBL" id="GAI42647.1"/>
    </source>
</evidence>
<protein>
    <submittedName>
        <fullName evidence="1">Uncharacterized protein</fullName>
    </submittedName>
</protein>
<dbReference type="AlphaFoldDB" id="X1NF49"/>
<dbReference type="EMBL" id="BARV01030551">
    <property type="protein sequence ID" value="GAI42647.1"/>
    <property type="molecule type" value="Genomic_DNA"/>
</dbReference>
<comment type="caution">
    <text evidence="1">The sequence shown here is derived from an EMBL/GenBank/DDBJ whole genome shotgun (WGS) entry which is preliminary data.</text>
</comment>
<organism evidence="1">
    <name type="scientific">marine sediment metagenome</name>
    <dbReference type="NCBI Taxonomy" id="412755"/>
    <lineage>
        <taxon>unclassified sequences</taxon>
        <taxon>metagenomes</taxon>
        <taxon>ecological metagenomes</taxon>
    </lineage>
</organism>